<organism evidence="2 3">
    <name type="scientific">Kwoniella newhampshirensis</name>
    <dbReference type="NCBI Taxonomy" id="1651941"/>
    <lineage>
        <taxon>Eukaryota</taxon>
        <taxon>Fungi</taxon>
        <taxon>Dikarya</taxon>
        <taxon>Basidiomycota</taxon>
        <taxon>Agaricomycotina</taxon>
        <taxon>Tremellomycetes</taxon>
        <taxon>Tremellales</taxon>
        <taxon>Cryptococcaceae</taxon>
        <taxon>Kwoniella</taxon>
    </lineage>
</organism>
<evidence type="ECO:0000313" key="3">
    <source>
        <dbReference type="Proteomes" id="UP001388673"/>
    </source>
</evidence>
<protein>
    <submittedName>
        <fullName evidence="2">Uncharacterized protein</fullName>
    </submittedName>
</protein>
<proteinExistence type="predicted"/>
<evidence type="ECO:0000313" key="2">
    <source>
        <dbReference type="EMBL" id="KAK8847632.1"/>
    </source>
</evidence>
<gene>
    <name evidence="2" type="ORF">IAR55_005491</name>
</gene>
<feature type="compositionally biased region" description="Pro residues" evidence="1">
    <location>
        <begin position="109"/>
        <end position="120"/>
    </location>
</feature>
<dbReference type="GeneID" id="92182749"/>
<feature type="region of interest" description="Disordered" evidence="1">
    <location>
        <begin position="1"/>
        <end position="122"/>
    </location>
</feature>
<evidence type="ECO:0000256" key="1">
    <source>
        <dbReference type="SAM" id="MobiDB-lite"/>
    </source>
</evidence>
<dbReference type="Proteomes" id="UP001388673">
    <property type="component" value="Unassembled WGS sequence"/>
</dbReference>
<sequence>MTDTSTIMTDSNQSRRHTEDRHHHQGQHQDDPLALSLDQRRRDPRPSTQYVEDQDQHSSPHRPNQPRETDPMLPSQVQLQLQQPALTHLPPHVQDHIEVEPDPSLTSAPEPPAKSSPVPPLSKRLFQALVNKPTLSRTWEKRSYADQQRSAPVGGQMDLEGGPNSEFQSPRPRPISFYASPADIAAFRPLPMVEGYSEFDRGHPAPATPAPPAMV</sequence>
<feature type="region of interest" description="Disordered" evidence="1">
    <location>
        <begin position="139"/>
        <end position="175"/>
    </location>
</feature>
<dbReference type="EMBL" id="JBCAWK010000010">
    <property type="protein sequence ID" value="KAK8847632.1"/>
    <property type="molecule type" value="Genomic_DNA"/>
</dbReference>
<dbReference type="AlphaFoldDB" id="A0AAW0YWA8"/>
<accession>A0AAW0YWA8</accession>
<feature type="compositionally biased region" description="Polar residues" evidence="1">
    <location>
        <begin position="1"/>
        <end position="12"/>
    </location>
</feature>
<feature type="compositionally biased region" description="Basic and acidic residues" evidence="1">
    <location>
        <begin position="16"/>
        <end position="31"/>
    </location>
</feature>
<name>A0AAW0YWA8_9TREE</name>
<dbReference type="RefSeq" id="XP_066801150.1">
    <property type="nucleotide sequence ID" value="XM_066948582.1"/>
</dbReference>
<reference evidence="2 3" key="1">
    <citation type="journal article" date="2024" name="bioRxiv">
        <title>Comparative genomics of Cryptococcus and Kwoniella reveals pathogenesis evolution and contrasting karyotype dynamics via intercentromeric recombination or chromosome fusion.</title>
        <authorList>
            <person name="Coelho M.A."/>
            <person name="David-Palma M."/>
            <person name="Shea T."/>
            <person name="Bowers K."/>
            <person name="McGinley-Smith S."/>
            <person name="Mohammad A.W."/>
            <person name="Gnirke A."/>
            <person name="Yurkov A.M."/>
            <person name="Nowrousian M."/>
            <person name="Sun S."/>
            <person name="Cuomo C.A."/>
            <person name="Heitman J."/>
        </authorList>
    </citation>
    <scope>NUCLEOTIDE SEQUENCE [LARGE SCALE GENOMIC DNA]</scope>
    <source>
        <strain evidence="2 3">CBS 13917</strain>
    </source>
</reference>
<comment type="caution">
    <text evidence="2">The sequence shown here is derived from an EMBL/GenBank/DDBJ whole genome shotgun (WGS) entry which is preliminary data.</text>
</comment>
<feature type="compositionally biased region" description="Low complexity" evidence="1">
    <location>
        <begin position="71"/>
        <end position="84"/>
    </location>
</feature>
<keyword evidence="3" id="KW-1185">Reference proteome</keyword>
<dbReference type="KEGG" id="kne:92182749"/>